<organism evidence="14 15">
    <name type="scientific">Candidatus Staskawiczbacteria bacterium RIFCSPHIGHO2_01_FULL_36_16</name>
    <dbReference type="NCBI Taxonomy" id="1802200"/>
    <lineage>
        <taxon>Bacteria</taxon>
        <taxon>Candidatus Staskawicziibacteriota</taxon>
    </lineage>
</organism>
<feature type="transmembrane region" description="Helical" evidence="11">
    <location>
        <begin position="93"/>
        <end position="117"/>
    </location>
</feature>
<evidence type="ECO:0000259" key="12">
    <source>
        <dbReference type="Pfam" id="PF02163"/>
    </source>
</evidence>
<evidence type="ECO:0000256" key="7">
    <source>
        <dbReference type="ARBA" id="ARBA00022833"/>
    </source>
</evidence>
<evidence type="ECO:0000259" key="13">
    <source>
        <dbReference type="Pfam" id="PF17820"/>
    </source>
</evidence>
<accession>A0A1G2HNE3</accession>
<dbReference type="GO" id="GO:0006508">
    <property type="term" value="P:proteolysis"/>
    <property type="evidence" value="ECO:0007669"/>
    <property type="project" value="UniProtKB-KW"/>
</dbReference>
<dbReference type="EMBL" id="MHOM01000028">
    <property type="protein sequence ID" value="OGZ63953.1"/>
    <property type="molecule type" value="Genomic_DNA"/>
</dbReference>
<feature type="transmembrane region" description="Helical" evidence="11">
    <location>
        <begin position="342"/>
        <end position="361"/>
    </location>
</feature>
<keyword evidence="8 11" id="KW-1133">Transmembrane helix</keyword>
<comment type="subcellular location">
    <subcellularLocation>
        <location evidence="2">Membrane</location>
        <topology evidence="2">Multi-pass membrane protein</topology>
    </subcellularLocation>
</comment>
<dbReference type="InterPro" id="IPR036034">
    <property type="entry name" value="PDZ_sf"/>
</dbReference>
<keyword evidence="4" id="KW-0645">Protease</keyword>
<feature type="domain" description="Peptidase M50" evidence="12">
    <location>
        <begin position="11"/>
        <end position="353"/>
    </location>
</feature>
<dbReference type="InterPro" id="IPR041489">
    <property type="entry name" value="PDZ_6"/>
</dbReference>
<dbReference type="InterPro" id="IPR004387">
    <property type="entry name" value="Pept_M50_Zn"/>
</dbReference>
<dbReference type="GO" id="GO:0004222">
    <property type="term" value="F:metalloendopeptidase activity"/>
    <property type="evidence" value="ECO:0007669"/>
    <property type="project" value="InterPro"/>
</dbReference>
<evidence type="ECO:0000256" key="3">
    <source>
        <dbReference type="ARBA" id="ARBA00007931"/>
    </source>
</evidence>
<name>A0A1G2HNE3_9BACT</name>
<reference evidence="14 15" key="1">
    <citation type="journal article" date="2016" name="Nat. Commun.">
        <title>Thousands of microbial genomes shed light on interconnected biogeochemical processes in an aquifer system.</title>
        <authorList>
            <person name="Anantharaman K."/>
            <person name="Brown C.T."/>
            <person name="Hug L.A."/>
            <person name="Sharon I."/>
            <person name="Castelle C.J."/>
            <person name="Probst A.J."/>
            <person name="Thomas B.C."/>
            <person name="Singh A."/>
            <person name="Wilkins M.J."/>
            <person name="Karaoz U."/>
            <person name="Brodie E.L."/>
            <person name="Williams K.H."/>
            <person name="Hubbard S.S."/>
            <person name="Banfield J.F."/>
        </authorList>
    </citation>
    <scope>NUCLEOTIDE SEQUENCE [LARGE SCALE GENOMIC DNA]</scope>
</reference>
<comment type="caution">
    <text evidence="14">The sequence shown here is derived from an EMBL/GenBank/DDBJ whole genome shotgun (WGS) entry which is preliminary data.</text>
</comment>
<dbReference type="Proteomes" id="UP000177190">
    <property type="component" value="Unassembled WGS sequence"/>
</dbReference>
<evidence type="ECO:0000256" key="2">
    <source>
        <dbReference type="ARBA" id="ARBA00004141"/>
    </source>
</evidence>
<keyword evidence="6" id="KW-0378">Hydrolase</keyword>
<gene>
    <name evidence="14" type="ORF">A2812_02090</name>
</gene>
<keyword evidence="10 11" id="KW-0472">Membrane</keyword>
<dbReference type="SUPFAM" id="SSF50156">
    <property type="entry name" value="PDZ domain-like"/>
    <property type="match status" value="1"/>
</dbReference>
<comment type="similarity">
    <text evidence="3">Belongs to the peptidase M50B family.</text>
</comment>
<evidence type="ECO:0000256" key="10">
    <source>
        <dbReference type="ARBA" id="ARBA00023136"/>
    </source>
</evidence>
<keyword evidence="7" id="KW-0862">Zinc</keyword>
<evidence type="ECO:0000256" key="4">
    <source>
        <dbReference type="ARBA" id="ARBA00022670"/>
    </source>
</evidence>
<feature type="transmembrane region" description="Helical" evidence="11">
    <location>
        <begin position="293"/>
        <end position="311"/>
    </location>
</feature>
<keyword evidence="9" id="KW-0482">Metalloprotease</keyword>
<keyword evidence="5 11" id="KW-0812">Transmembrane</keyword>
<dbReference type="STRING" id="1802200.A2812_02090"/>
<dbReference type="Pfam" id="PF17820">
    <property type="entry name" value="PDZ_6"/>
    <property type="match status" value="1"/>
</dbReference>
<dbReference type="Gene3D" id="2.30.42.10">
    <property type="match status" value="1"/>
</dbReference>
<evidence type="ECO:0000256" key="8">
    <source>
        <dbReference type="ARBA" id="ARBA00022989"/>
    </source>
</evidence>
<evidence type="ECO:0008006" key="16">
    <source>
        <dbReference type="Google" id="ProtNLM"/>
    </source>
</evidence>
<dbReference type="CDD" id="cd06163">
    <property type="entry name" value="S2P-M50_PDZ_RseP-like"/>
    <property type="match status" value="1"/>
</dbReference>
<dbReference type="PANTHER" id="PTHR42837">
    <property type="entry name" value="REGULATOR OF SIGMA-E PROTEASE RSEP"/>
    <property type="match status" value="1"/>
</dbReference>
<evidence type="ECO:0000256" key="1">
    <source>
        <dbReference type="ARBA" id="ARBA00001947"/>
    </source>
</evidence>
<dbReference type="GO" id="GO:0016020">
    <property type="term" value="C:membrane"/>
    <property type="evidence" value="ECO:0007669"/>
    <property type="project" value="UniProtKB-SubCell"/>
</dbReference>
<dbReference type="Pfam" id="PF02163">
    <property type="entry name" value="Peptidase_M50"/>
    <property type="match status" value="1"/>
</dbReference>
<protein>
    <recommendedName>
        <fullName evidence="16">PDZ domain-containing protein</fullName>
    </recommendedName>
</protein>
<dbReference type="InterPro" id="IPR008915">
    <property type="entry name" value="Peptidase_M50"/>
</dbReference>
<feature type="transmembrane region" description="Helical" evidence="11">
    <location>
        <begin position="6"/>
        <end position="29"/>
    </location>
</feature>
<dbReference type="PANTHER" id="PTHR42837:SF2">
    <property type="entry name" value="MEMBRANE METALLOPROTEASE ARASP2, CHLOROPLASTIC-RELATED"/>
    <property type="match status" value="1"/>
</dbReference>
<evidence type="ECO:0000256" key="5">
    <source>
        <dbReference type="ARBA" id="ARBA00022692"/>
    </source>
</evidence>
<evidence type="ECO:0000313" key="14">
    <source>
        <dbReference type="EMBL" id="OGZ63953.1"/>
    </source>
</evidence>
<feature type="domain" description="PDZ" evidence="13">
    <location>
        <begin position="138"/>
        <end position="194"/>
    </location>
</feature>
<sequence length="374" mass="40940">MLSSILTLVVAFLSLIVLMAIHEFGHFIIAKKFGVRVDEFGIGYPPRLFGKKIGETIYSVNLLPLGAFVRIYGEEGGVDDYRSFMGLKIWKRVLIVIGGVAAFWIAAIIIFSVVFGIGADLPVKDEDVQGFTNVRVSVVGVSGNSPAEEAGLKKGDIILNAENQDSSVKISKIKDFQEFTKENAGKEIILTIKRQENIFDVFLTPRVSPPEGQGAVGIALERMATLIEKYPWYQAPLQGIIYTWETTAGALKGLYIVLADLVFFKGAPEGAQFAGPLGITVFLANAATYGPGFFLYFIGLISVFIAIFNLFPIPALDGGKLIFLIIEKIKGKPVSAKIEQSITAAFFAVLILLSLFITVKFDIPRFSDFWQASF</sequence>
<dbReference type="AlphaFoldDB" id="A0A1G2HNE3"/>
<evidence type="ECO:0000256" key="6">
    <source>
        <dbReference type="ARBA" id="ARBA00022801"/>
    </source>
</evidence>
<comment type="cofactor">
    <cofactor evidence="1">
        <name>Zn(2+)</name>
        <dbReference type="ChEBI" id="CHEBI:29105"/>
    </cofactor>
</comment>
<evidence type="ECO:0000256" key="11">
    <source>
        <dbReference type="SAM" id="Phobius"/>
    </source>
</evidence>
<evidence type="ECO:0000256" key="9">
    <source>
        <dbReference type="ARBA" id="ARBA00023049"/>
    </source>
</evidence>
<evidence type="ECO:0000313" key="15">
    <source>
        <dbReference type="Proteomes" id="UP000177190"/>
    </source>
</evidence>
<proteinExistence type="inferred from homology"/>